<name>A0AAD6YLS0_9AGAR</name>
<comment type="caution">
    <text evidence="8">The sequence shown here is derived from an EMBL/GenBank/DDBJ whole genome shotgun (WGS) entry which is preliminary data.</text>
</comment>
<dbReference type="InterPro" id="IPR002872">
    <property type="entry name" value="Proline_DH_dom"/>
</dbReference>
<comment type="catalytic activity">
    <reaction evidence="5">
        <text>L-proline + a quinone = (S)-1-pyrroline-5-carboxylate + a quinol + H(+)</text>
        <dbReference type="Rhea" id="RHEA:23784"/>
        <dbReference type="ChEBI" id="CHEBI:15378"/>
        <dbReference type="ChEBI" id="CHEBI:17388"/>
        <dbReference type="ChEBI" id="CHEBI:24646"/>
        <dbReference type="ChEBI" id="CHEBI:60039"/>
        <dbReference type="ChEBI" id="CHEBI:132124"/>
        <dbReference type="EC" id="1.5.5.2"/>
    </reaction>
</comment>
<proteinExistence type="inferred from homology"/>
<evidence type="ECO:0000256" key="1">
    <source>
        <dbReference type="ARBA" id="ARBA00005869"/>
    </source>
</evidence>
<keyword evidence="9" id="KW-1185">Reference proteome</keyword>
<dbReference type="EC" id="1.5.5.2" evidence="2 5"/>
<evidence type="ECO:0000256" key="5">
    <source>
        <dbReference type="RuleBase" id="RU364054"/>
    </source>
</evidence>
<dbReference type="PANTHER" id="PTHR13914:SF0">
    <property type="entry name" value="PROLINE DEHYDROGENASE 1, MITOCHONDRIAL"/>
    <property type="match status" value="1"/>
</dbReference>
<dbReference type="SUPFAM" id="SSF51730">
    <property type="entry name" value="FAD-linked oxidoreductase"/>
    <property type="match status" value="1"/>
</dbReference>
<keyword evidence="4 5" id="KW-0642">Proline metabolism</keyword>
<protein>
    <recommendedName>
        <fullName evidence="2 5">Proline dehydrogenase</fullName>
        <ecNumber evidence="2 5">1.5.5.2</ecNumber>
    </recommendedName>
</protein>
<dbReference type="GO" id="GO:0005739">
    <property type="term" value="C:mitochondrion"/>
    <property type="evidence" value="ECO:0007669"/>
    <property type="project" value="TreeGrafter"/>
</dbReference>
<dbReference type="Pfam" id="PF01619">
    <property type="entry name" value="Pro_dh"/>
    <property type="match status" value="1"/>
</dbReference>
<keyword evidence="5" id="KW-0285">Flavoprotein</keyword>
<dbReference type="AlphaFoldDB" id="A0AAD6YLS0"/>
<keyword evidence="3 5" id="KW-0560">Oxidoreductase</keyword>
<dbReference type="GO" id="GO:0010133">
    <property type="term" value="P:L-proline catabolic process to L-glutamate"/>
    <property type="evidence" value="ECO:0007669"/>
    <property type="project" value="TreeGrafter"/>
</dbReference>
<evidence type="ECO:0000259" key="7">
    <source>
        <dbReference type="Pfam" id="PF01619"/>
    </source>
</evidence>
<evidence type="ECO:0000313" key="8">
    <source>
        <dbReference type="EMBL" id="KAJ7223277.1"/>
    </source>
</evidence>
<evidence type="ECO:0000256" key="2">
    <source>
        <dbReference type="ARBA" id="ARBA00012695"/>
    </source>
</evidence>
<evidence type="ECO:0000313" key="9">
    <source>
        <dbReference type="Proteomes" id="UP001219525"/>
    </source>
</evidence>
<evidence type="ECO:0000256" key="6">
    <source>
        <dbReference type="SAM" id="MobiDB-lite"/>
    </source>
</evidence>
<comment type="function">
    <text evidence="5">Converts proline to delta-1-pyrroline-5-carboxylate.</text>
</comment>
<dbReference type="GO" id="GO:0071949">
    <property type="term" value="F:FAD binding"/>
    <property type="evidence" value="ECO:0007669"/>
    <property type="project" value="TreeGrafter"/>
</dbReference>
<dbReference type="EMBL" id="JARJCW010000006">
    <property type="protein sequence ID" value="KAJ7223277.1"/>
    <property type="molecule type" value="Genomic_DNA"/>
</dbReference>
<dbReference type="InterPro" id="IPR029041">
    <property type="entry name" value="FAD-linked_oxidoreductase-like"/>
</dbReference>
<keyword evidence="5" id="KW-0274">FAD</keyword>
<dbReference type="Gene3D" id="3.20.20.220">
    <property type="match status" value="1"/>
</dbReference>
<sequence length="542" mass="57193">MLRLRLPRTLLQRCAPVPRPPGARGTSRMPPWPSGTGGPRTGRPLALASGGAALGLAALIGSKMHADAAAAAALPLAVRQDDDPERKGRDSLRALVRTYVVYSLCSIPALVDNAPWLLETFSRIPGLKRITEALVRATFFDQFVGGDSAAETLPLLKVLRTANTGALFAYSVEVDEAQATATAAAGASQSSPHKAIVAEMLHCIDVAADFEDSLGATQAGRRTWVAVKLTALLPDASALIRLSSHIIATRPPTSPPLVVFPGNPTASDLDVLHVPAAPRGDLSDADLAALRALHTDLEAICTRAAARGVRVIIDAEYSWYEPAIDAFALALMRRFNAGPAGPLVYATFQAYLRRTRAHLVHALRDAQAHGYALGAKLVRGAYHPHEAAAHGRGAAGTLSISPDALPPVWGVKTDTDASYDACAALLLGAVAADVASGRRAPQGVGVLFGTHNWASCRKILAGLAERGLGRMTAEGTLRADERVGERVTFGQLYGAYVPYGALADVMPYLSRRAIENKSVLGGTTAQTERARAWAQIRKRVLG</sequence>
<evidence type="ECO:0000256" key="4">
    <source>
        <dbReference type="ARBA" id="ARBA00023062"/>
    </source>
</evidence>
<feature type="region of interest" description="Disordered" evidence="6">
    <location>
        <begin position="14"/>
        <end position="40"/>
    </location>
</feature>
<comment type="similarity">
    <text evidence="1 5">Belongs to the proline oxidase family.</text>
</comment>
<feature type="domain" description="Proline dehydrogenase" evidence="7">
    <location>
        <begin position="191"/>
        <end position="520"/>
    </location>
</feature>
<dbReference type="Proteomes" id="UP001219525">
    <property type="component" value="Unassembled WGS sequence"/>
</dbReference>
<evidence type="ECO:0000256" key="3">
    <source>
        <dbReference type="ARBA" id="ARBA00023002"/>
    </source>
</evidence>
<organism evidence="8 9">
    <name type="scientific">Mycena pura</name>
    <dbReference type="NCBI Taxonomy" id="153505"/>
    <lineage>
        <taxon>Eukaryota</taxon>
        <taxon>Fungi</taxon>
        <taxon>Dikarya</taxon>
        <taxon>Basidiomycota</taxon>
        <taxon>Agaricomycotina</taxon>
        <taxon>Agaricomycetes</taxon>
        <taxon>Agaricomycetidae</taxon>
        <taxon>Agaricales</taxon>
        <taxon>Marasmiineae</taxon>
        <taxon>Mycenaceae</taxon>
        <taxon>Mycena</taxon>
    </lineage>
</organism>
<reference evidence="8" key="1">
    <citation type="submission" date="2023-03" db="EMBL/GenBank/DDBJ databases">
        <title>Massive genome expansion in bonnet fungi (Mycena s.s.) driven by repeated elements and novel gene families across ecological guilds.</title>
        <authorList>
            <consortium name="Lawrence Berkeley National Laboratory"/>
            <person name="Harder C.B."/>
            <person name="Miyauchi S."/>
            <person name="Viragh M."/>
            <person name="Kuo A."/>
            <person name="Thoen E."/>
            <person name="Andreopoulos B."/>
            <person name="Lu D."/>
            <person name="Skrede I."/>
            <person name="Drula E."/>
            <person name="Henrissat B."/>
            <person name="Morin E."/>
            <person name="Kohler A."/>
            <person name="Barry K."/>
            <person name="LaButti K."/>
            <person name="Morin E."/>
            <person name="Salamov A."/>
            <person name="Lipzen A."/>
            <person name="Mereny Z."/>
            <person name="Hegedus B."/>
            <person name="Baldrian P."/>
            <person name="Stursova M."/>
            <person name="Weitz H."/>
            <person name="Taylor A."/>
            <person name="Grigoriev I.V."/>
            <person name="Nagy L.G."/>
            <person name="Martin F."/>
            <person name="Kauserud H."/>
        </authorList>
    </citation>
    <scope>NUCLEOTIDE SEQUENCE</scope>
    <source>
        <strain evidence="8">9144</strain>
    </source>
</reference>
<dbReference type="PANTHER" id="PTHR13914">
    <property type="entry name" value="PROLINE OXIDASE"/>
    <property type="match status" value="1"/>
</dbReference>
<accession>A0AAD6YLS0</accession>
<dbReference type="InterPro" id="IPR015659">
    <property type="entry name" value="Proline_oxidase"/>
</dbReference>
<gene>
    <name evidence="8" type="ORF">GGX14DRAFT_427283</name>
</gene>
<dbReference type="GO" id="GO:0004657">
    <property type="term" value="F:proline dehydrogenase activity"/>
    <property type="evidence" value="ECO:0007669"/>
    <property type="project" value="UniProtKB-EC"/>
</dbReference>
<comment type="cofactor">
    <cofactor evidence="5">
        <name>FAD</name>
        <dbReference type="ChEBI" id="CHEBI:57692"/>
    </cofactor>
</comment>